<evidence type="ECO:0000313" key="2">
    <source>
        <dbReference type="Proteomes" id="UP000664096"/>
    </source>
</evidence>
<dbReference type="SUPFAM" id="SSF81301">
    <property type="entry name" value="Nucleotidyltransferase"/>
    <property type="match status" value="1"/>
</dbReference>
<dbReference type="RefSeq" id="WP_207142690.1">
    <property type="nucleotide sequence ID" value="NZ_JAEKJZ010000005.1"/>
</dbReference>
<proteinExistence type="predicted"/>
<dbReference type="EMBL" id="JAEKJZ010000005">
    <property type="protein sequence ID" value="MBN9672840.1"/>
    <property type="molecule type" value="Genomic_DNA"/>
</dbReference>
<dbReference type="InterPro" id="IPR043519">
    <property type="entry name" value="NT_sf"/>
</dbReference>
<sequence length="174" mass="19311">MQPHNPNWIQQANLLIEDLKSMLAENIERAEHVGSTAVPGLSAKPKLHIDIELADAAVLQDLRAELCGTGYADLGFLHHSGEVQMTRPAGERFRFQQESGETRLMAHRICLAPTGFHTMAQRRAFRDMLLQSNDLARTYGTLKARLAEEAGDPPDWNHYNGGKTSFFESVIASG</sequence>
<reference evidence="1" key="1">
    <citation type="submission" date="2020-12" db="EMBL/GenBank/DDBJ databases">
        <title>Oil enriched cultivation method for isolating marine PHA-producing bacteria.</title>
        <authorList>
            <person name="Zheng W."/>
            <person name="Yu S."/>
            <person name="Huang Y."/>
        </authorList>
    </citation>
    <scope>NUCLEOTIDE SEQUENCE</scope>
    <source>
        <strain evidence="1">SY-2-12</strain>
    </source>
</reference>
<dbReference type="Proteomes" id="UP000664096">
    <property type="component" value="Unassembled WGS sequence"/>
</dbReference>
<name>A0A939J623_9HYPH</name>
<gene>
    <name evidence="1" type="ORF">JF539_20970</name>
</gene>
<comment type="caution">
    <text evidence="1">The sequence shown here is derived from an EMBL/GenBank/DDBJ whole genome shotgun (WGS) entry which is preliminary data.</text>
</comment>
<protein>
    <submittedName>
        <fullName evidence="1">GrpB family protein</fullName>
    </submittedName>
</protein>
<dbReference type="PANTHER" id="PTHR34822:SF1">
    <property type="entry name" value="GRPB FAMILY PROTEIN"/>
    <property type="match status" value="1"/>
</dbReference>
<organism evidence="1 2">
    <name type="scientific">Roseibium aggregatum</name>
    <dbReference type="NCBI Taxonomy" id="187304"/>
    <lineage>
        <taxon>Bacteria</taxon>
        <taxon>Pseudomonadati</taxon>
        <taxon>Pseudomonadota</taxon>
        <taxon>Alphaproteobacteria</taxon>
        <taxon>Hyphomicrobiales</taxon>
        <taxon>Stappiaceae</taxon>
        <taxon>Roseibium</taxon>
    </lineage>
</organism>
<dbReference type="PANTHER" id="PTHR34822">
    <property type="entry name" value="GRPB DOMAIN PROTEIN (AFU_ORTHOLOGUE AFUA_1G01530)"/>
    <property type="match status" value="1"/>
</dbReference>
<dbReference type="AlphaFoldDB" id="A0A939J623"/>
<dbReference type="InterPro" id="IPR007344">
    <property type="entry name" value="GrpB/CoaE"/>
</dbReference>
<evidence type="ECO:0000313" key="1">
    <source>
        <dbReference type="EMBL" id="MBN9672840.1"/>
    </source>
</evidence>
<dbReference type="Gene3D" id="3.30.460.10">
    <property type="entry name" value="Beta Polymerase, domain 2"/>
    <property type="match status" value="1"/>
</dbReference>
<accession>A0A939J623</accession>
<dbReference type="Pfam" id="PF04229">
    <property type="entry name" value="GrpB"/>
    <property type="match status" value="1"/>
</dbReference>